<organism evidence="2 3">
    <name type="scientific">Solanum stoloniferum</name>
    <dbReference type="NCBI Taxonomy" id="62892"/>
    <lineage>
        <taxon>Eukaryota</taxon>
        <taxon>Viridiplantae</taxon>
        <taxon>Streptophyta</taxon>
        <taxon>Embryophyta</taxon>
        <taxon>Tracheophyta</taxon>
        <taxon>Spermatophyta</taxon>
        <taxon>Magnoliopsida</taxon>
        <taxon>eudicotyledons</taxon>
        <taxon>Gunneridae</taxon>
        <taxon>Pentapetalae</taxon>
        <taxon>asterids</taxon>
        <taxon>lamiids</taxon>
        <taxon>Solanales</taxon>
        <taxon>Solanaceae</taxon>
        <taxon>Solanoideae</taxon>
        <taxon>Solaneae</taxon>
        <taxon>Solanum</taxon>
    </lineage>
</organism>
<reference evidence="2 3" key="1">
    <citation type="submission" date="2024-05" db="EMBL/GenBank/DDBJ databases">
        <title>De novo assembly of an allotetraploid wild potato.</title>
        <authorList>
            <person name="Hosaka A.J."/>
        </authorList>
    </citation>
    <scope>NUCLEOTIDE SEQUENCE [LARGE SCALE GENOMIC DNA]</scope>
    <source>
        <tissue evidence="2">Young leaves</tissue>
    </source>
</reference>
<keyword evidence="1" id="KW-0812">Transmembrane</keyword>
<sequence length="145" mass="15466">MLKCVTISSGMAAAITADTSSTVNLTTTAANVASTSTAKFILQLQLLMLLLLLLSKLILHLQLLMLEIKFALHGLLLISFGNYCPKSAKTSVDSAIAKTEISFRTLDMAIAKTKHFSWAPQETACSVEAGTNIISGGLLVSYFLV</sequence>
<evidence type="ECO:0000256" key="1">
    <source>
        <dbReference type="SAM" id="Phobius"/>
    </source>
</evidence>
<dbReference type="EMBL" id="JBJKTR010000011">
    <property type="protein sequence ID" value="KAL3355138.1"/>
    <property type="molecule type" value="Genomic_DNA"/>
</dbReference>
<protein>
    <submittedName>
        <fullName evidence="2">Uncharacterized protein</fullName>
    </submittedName>
</protein>
<name>A0ABD2TFI2_9SOLN</name>
<comment type="caution">
    <text evidence="2">The sequence shown here is derived from an EMBL/GenBank/DDBJ whole genome shotgun (WGS) entry which is preliminary data.</text>
</comment>
<accession>A0ABD2TFI2</accession>
<proteinExistence type="predicted"/>
<evidence type="ECO:0000313" key="2">
    <source>
        <dbReference type="EMBL" id="KAL3355138.1"/>
    </source>
</evidence>
<keyword evidence="1" id="KW-0472">Membrane</keyword>
<keyword evidence="3" id="KW-1185">Reference proteome</keyword>
<evidence type="ECO:0000313" key="3">
    <source>
        <dbReference type="Proteomes" id="UP001627284"/>
    </source>
</evidence>
<dbReference type="Proteomes" id="UP001627284">
    <property type="component" value="Unassembled WGS sequence"/>
</dbReference>
<dbReference type="AlphaFoldDB" id="A0ABD2TFI2"/>
<gene>
    <name evidence="2" type="ORF">AABB24_019299</name>
</gene>
<feature type="transmembrane region" description="Helical" evidence="1">
    <location>
        <begin position="40"/>
        <end position="59"/>
    </location>
</feature>
<keyword evidence="1" id="KW-1133">Transmembrane helix</keyword>